<comment type="caution">
    <text evidence="1">The sequence shown here is derived from an EMBL/GenBank/DDBJ whole genome shotgun (WGS) entry which is preliminary data.</text>
</comment>
<dbReference type="Proteomes" id="UP000827872">
    <property type="component" value="Linkage Group LG02"/>
</dbReference>
<protein>
    <submittedName>
        <fullName evidence="1">Uncharacterized protein</fullName>
    </submittedName>
</protein>
<evidence type="ECO:0000313" key="2">
    <source>
        <dbReference type="Proteomes" id="UP000827872"/>
    </source>
</evidence>
<proteinExistence type="predicted"/>
<keyword evidence="2" id="KW-1185">Reference proteome</keyword>
<accession>A0ACB8G562</accession>
<evidence type="ECO:0000313" key="1">
    <source>
        <dbReference type="EMBL" id="KAH8014676.1"/>
    </source>
</evidence>
<sequence length="135" mass="15075">MASKCSICCGKLSFLLHSRSGKKHAEQEVEDHRLRQQSLEASDDGEAAVFQFSGWAFAMPGFTIALSFQDLGMVLSAKRNEQKIFKTLLPRETLTKHTEKLTGKNICLLPSRCYVELEMVRVLPTEKTNGLNEGA</sequence>
<gene>
    <name evidence="1" type="ORF">K3G42_030917</name>
</gene>
<reference evidence="1" key="1">
    <citation type="submission" date="2021-08" db="EMBL/GenBank/DDBJ databases">
        <title>The first chromosome-level gecko genome reveals the dynamic sex chromosomes of Neotropical dwarf geckos (Sphaerodactylidae: Sphaerodactylus).</title>
        <authorList>
            <person name="Pinto B.J."/>
            <person name="Keating S.E."/>
            <person name="Gamble T."/>
        </authorList>
    </citation>
    <scope>NUCLEOTIDE SEQUENCE</scope>
    <source>
        <strain evidence="1">TG3544</strain>
    </source>
</reference>
<dbReference type="EMBL" id="CM037615">
    <property type="protein sequence ID" value="KAH8014676.1"/>
    <property type="molecule type" value="Genomic_DNA"/>
</dbReference>
<organism evidence="1 2">
    <name type="scientific">Sphaerodactylus townsendi</name>
    <dbReference type="NCBI Taxonomy" id="933632"/>
    <lineage>
        <taxon>Eukaryota</taxon>
        <taxon>Metazoa</taxon>
        <taxon>Chordata</taxon>
        <taxon>Craniata</taxon>
        <taxon>Vertebrata</taxon>
        <taxon>Euteleostomi</taxon>
        <taxon>Lepidosauria</taxon>
        <taxon>Squamata</taxon>
        <taxon>Bifurcata</taxon>
        <taxon>Gekkota</taxon>
        <taxon>Sphaerodactylidae</taxon>
        <taxon>Sphaerodactylus</taxon>
    </lineage>
</organism>
<name>A0ACB8G562_9SAUR</name>